<evidence type="ECO:0000313" key="2">
    <source>
        <dbReference type="Proteomes" id="UP001061991"/>
    </source>
</evidence>
<proteinExistence type="predicted"/>
<keyword evidence="2" id="KW-1185">Reference proteome</keyword>
<dbReference type="Proteomes" id="UP001061991">
    <property type="component" value="Chromosome"/>
</dbReference>
<name>A0ACD4D3U1_9HYPH</name>
<gene>
    <name evidence="1" type="ORF">N8E88_29010</name>
</gene>
<evidence type="ECO:0000313" key="1">
    <source>
        <dbReference type="EMBL" id="UXN60485.1"/>
    </source>
</evidence>
<protein>
    <submittedName>
        <fullName evidence="1">Mechanosensitive ion channel family protein</fullName>
    </submittedName>
</protein>
<reference evidence="1" key="1">
    <citation type="submission" date="2022-09" db="EMBL/GenBank/DDBJ databases">
        <title>Interaction between co-microsymbionts with complementary sets of symbiotic genes in legume-rhizobium systems.</title>
        <authorList>
            <person name="Safronova V."/>
            <person name="Sazanova A."/>
            <person name="Afonin A."/>
            <person name="Chirak E."/>
        </authorList>
    </citation>
    <scope>NUCLEOTIDE SEQUENCE</scope>
    <source>
        <strain evidence="1">A18/3m</strain>
    </source>
</reference>
<dbReference type="EMBL" id="CP104973">
    <property type="protein sequence ID" value="UXN60485.1"/>
    <property type="molecule type" value="Genomic_DNA"/>
</dbReference>
<organism evidence="1 2">
    <name type="scientific">Phyllobacterium zundukense</name>
    <dbReference type="NCBI Taxonomy" id="1867719"/>
    <lineage>
        <taxon>Bacteria</taxon>
        <taxon>Pseudomonadati</taxon>
        <taxon>Pseudomonadota</taxon>
        <taxon>Alphaproteobacteria</taxon>
        <taxon>Hyphomicrobiales</taxon>
        <taxon>Phyllobacteriaceae</taxon>
        <taxon>Phyllobacterium</taxon>
    </lineage>
</organism>
<sequence length="722" mass="77665">MSTVVVFQAMTAKMRIVFALSCVAFLSLAGVSQAQTVATEPPPKKVEELLKLLDDPEIKAWIAAKGAPPPAAAEEVSVAPSASDFMQWSNAIRAHLRGLVQAIPAVPGEFAGARSTIMTEINGRRPGAVLVLFAAFAALGFGAEFVFRRILGRARRKMAVPAATEADTPKRHHVIGRSIFAAMAPLVVFALASIGAFHAFTWPPLLAMLVLPMLVALIAWRVIMRLAAISLGIDRKTADGGEIPARLIPMDDVQAAFWYRRVALFTGIFFTGWAAAGMMTALNFTPNVRSLIVYALGLGLLAVALEAVWNRPEAPVASRAYRAKEWLLTLYLCVLWSLWVAGMSLAFWIGVYAIILPPILRTTSTIVKSFFAGPDDAPKARNPVLEVLLERGARVIIIILAVAWLGAVIRFRTIGLMEDEAASRMIRGVLGGVVILLAADLIWHMLKGLINGRIERARIEGGDEAALARSGRLMTLLPILRNFLAVLIAAVAVMMVLSGLGVAIGPLIAGAGIFGVAIGFGSQALVRDIISGIFYMTDDAFRVGEYIQSGSYKGTVESFSIRSVKLRHHRGPIFTVPFGTLGAVQNMSRDWVIDKFLISVSYDTDIAKVKKLVKAVGAELLQDPEFGPQIIETVKMKGVEAFGDYGINLSFAMMTKPGHQSTIRRRAYAMIREAFGANGIGFASPTVQVAGNEDHTANVAAAATNDAIARKKAAEAAKLQEN</sequence>
<accession>A0ACD4D3U1</accession>